<evidence type="ECO:0008006" key="5">
    <source>
        <dbReference type="Google" id="ProtNLM"/>
    </source>
</evidence>
<keyword evidence="2" id="KW-1133">Transmembrane helix</keyword>
<evidence type="ECO:0000256" key="2">
    <source>
        <dbReference type="SAM" id="Phobius"/>
    </source>
</evidence>
<dbReference type="Proteomes" id="UP001179361">
    <property type="component" value="Unassembled WGS sequence"/>
</dbReference>
<sequence>MNFVVTDHLYDVVVIGGVLMALAAAIFMAISAHQRRKQQRGKKIRTAKPSRRRT</sequence>
<dbReference type="EMBL" id="JAJNOC010000002">
    <property type="protein sequence ID" value="MCD2516769.1"/>
    <property type="molecule type" value="Genomic_DNA"/>
</dbReference>
<comment type="caution">
    <text evidence="3">The sequence shown here is derived from an EMBL/GenBank/DDBJ whole genome shotgun (WGS) entry which is preliminary data.</text>
</comment>
<protein>
    <recommendedName>
        <fullName evidence="5">DUF3149 domain-containing protein</fullName>
    </recommendedName>
</protein>
<gene>
    <name evidence="3" type="ORF">LQ564_10660</name>
</gene>
<reference evidence="3" key="1">
    <citation type="submission" date="2021-11" db="EMBL/GenBank/DDBJ databases">
        <title>The complete genome of Massilia sp sp. G4R7.</title>
        <authorList>
            <person name="Liu L."/>
            <person name="Yue J."/>
            <person name="Yuan J."/>
            <person name="Yang F."/>
            <person name="Li L."/>
        </authorList>
    </citation>
    <scope>NUCLEOTIDE SEQUENCE</scope>
    <source>
        <strain evidence="3">G4R7</strain>
    </source>
</reference>
<organism evidence="3 4">
    <name type="scientific">Massilia phyllostachyos</name>
    <dbReference type="NCBI Taxonomy" id="2898585"/>
    <lineage>
        <taxon>Bacteria</taxon>
        <taxon>Pseudomonadati</taxon>
        <taxon>Pseudomonadota</taxon>
        <taxon>Betaproteobacteria</taxon>
        <taxon>Burkholderiales</taxon>
        <taxon>Oxalobacteraceae</taxon>
        <taxon>Telluria group</taxon>
        <taxon>Massilia</taxon>
    </lineage>
</organism>
<evidence type="ECO:0000313" key="4">
    <source>
        <dbReference type="Proteomes" id="UP001179361"/>
    </source>
</evidence>
<accession>A0ABS8Q4V6</accession>
<feature type="region of interest" description="Disordered" evidence="1">
    <location>
        <begin position="35"/>
        <end position="54"/>
    </location>
</feature>
<feature type="transmembrane region" description="Helical" evidence="2">
    <location>
        <begin position="12"/>
        <end position="32"/>
    </location>
</feature>
<evidence type="ECO:0000313" key="3">
    <source>
        <dbReference type="EMBL" id="MCD2516769.1"/>
    </source>
</evidence>
<dbReference type="RefSeq" id="WP_231058067.1">
    <property type="nucleotide sequence ID" value="NZ_JAJNOC010000002.1"/>
</dbReference>
<proteinExistence type="predicted"/>
<evidence type="ECO:0000256" key="1">
    <source>
        <dbReference type="SAM" id="MobiDB-lite"/>
    </source>
</evidence>
<keyword evidence="4" id="KW-1185">Reference proteome</keyword>
<name>A0ABS8Q4V6_9BURK</name>
<keyword evidence="2" id="KW-0812">Transmembrane</keyword>
<keyword evidence="2" id="KW-0472">Membrane</keyword>